<dbReference type="EMBL" id="JAVHJO010000015">
    <property type="protein sequence ID" value="KAK6527598.1"/>
    <property type="molecule type" value="Genomic_DNA"/>
</dbReference>
<comment type="caution">
    <text evidence="1">The sequence shown here is derived from an EMBL/GenBank/DDBJ whole genome shotgun (WGS) entry which is preliminary data.</text>
</comment>
<sequence>MDFTTKLPSDIITQIFSFYPTSRPSWFLAPILTCKNLHRIVTPILYSHITLTVTTYPPGFNRRVWESLCLARNTEKLAKYTRILTIMSAEWWIDQDGLQEFNMQSSDLMDIGGRLVKFCQKFPEGAIQEVYVGSLQLALTLPAHLLSVTKYVSAKLSGLNFIETLTKSQSSPLSSLTTITLDKIDVSYKSIGYSWKFLESVNNTLTHLRFKADVSMKKRYFDHGRIRYLEGETCPPILHPDTFTDKSSGGNLTCVTKVEMEHLIFLDELILQFENLLDWENVQAFKMWKCEAAEKFTVHVTGRMPNLTDLDLDISHTEKNVIDDVLDGLKCNGLKSLRITCLALKEKGVLRKGVMRHRETLKRLWIECNAGGYTLEMPVQTRKRKPRRKVPVHDDAGDEELTLEMLAEFPLLEHLAIALEKFEDKEVAPVVSKINDDRRLKPQF</sequence>
<protein>
    <recommendedName>
        <fullName evidence="3">F-box domain-containing protein</fullName>
    </recommendedName>
</protein>
<dbReference type="Proteomes" id="UP001365542">
    <property type="component" value="Unassembled WGS sequence"/>
</dbReference>
<reference evidence="1 2" key="1">
    <citation type="submission" date="2019-10" db="EMBL/GenBank/DDBJ databases">
        <authorList>
            <person name="Palmer J.M."/>
        </authorList>
    </citation>
    <scope>NUCLEOTIDE SEQUENCE [LARGE SCALE GENOMIC DNA]</scope>
    <source>
        <strain evidence="1 2">TWF694</strain>
    </source>
</reference>
<gene>
    <name evidence="1" type="ORF">TWF694_004582</name>
</gene>
<evidence type="ECO:0000313" key="1">
    <source>
        <dbReference type="EMBL" id="KAK6527598.1"/>
    </source>
</evidence>
<dbReference type="AlphaFoldDB" id="A0AAV9WY54"/>
<keyword evidence="2" id="KW-1185">Reference proteome</keyword>
<dbReference type="SUPFAM" id="SSF52047">
    <property type="entry name" value="RNI-like"/>
    <property type="match status" value="1"/>
</dbReference>
<evidence type="ECO:0008006" key="3">
    <source>
        <dbReference type="Google" id="ProtNLM"/>
    </source>
</evidence>
<evidence type="ECO:0000313" key="2">
    <source>
        <dbReference type="Proteomes" id="UP001365542"/>
    </source>
</evidence>
<dbReference type="Gene3D" id="3.80.10.10">
    <property type="entry name" value="Ribonuclease Inhibitor"/>
    <property type="match status" value="1"/>
</dbReference>
<organism evidence="1 2">
    <name type="scientific">Orbilia ellipsospora</name>
    <dbReference type="NCBI Taxonomy" id="2528407"/>
    <lineage>
        <taxon>Eukaryota</taxon>
        <taxon>Fungi</taxon>
        <taxon>Dikarya</taxon>
        <taxon>Ascomycota</taxon>
        <taxon>Pezizomycotina</taxon>
        <taxon>Orbiliomycetes</taxon>
        <taxon>Orbiliales</taxon>
        <taxon>Orbiliaceae</taxon>
        <taxon>Orbilia</taxon>
    </lineage>
</organism>
<name>A0AAV9WY54_9PEZI</name>
<proteinExistence type="predicted"/>
<accession>A0AAV9WY54</accession>
<dbReference type="InterPro" id="IPR032675">
    <property type="entry name" value="LRR_dom_sf"/>
</dbReference>